<gene>
    <name evidence="2" type="ORF">UY3_15799</name>
</gene>
<evidence type="ECO:0000313" key="2">
    <source>
        <dbReference type="EMBL" id="EMP27114.1"/>
    </source>
</evidence>
<sequence>MAARAALQVASDVVDSAARNMASAIFTRRASWLLLSGLSTEAQQLMQDLPFDGQALFAEQTDTKVHGLKDSRTTLKTQELYVPDLEQHQDWQSSLLARASYTATQSRAPGQAGGFHSPAAQQDLAALPPRALVARRHTMESMEPAQITVAVMSTVNTSHIILQYVQNQNLQKQARRRWQRNDESDEDMDTDFSQSTGPGNLDTLVAIGQAHAVEC</sequence>
<dbReference type="AlphaFoldDB" id="M7AR50"/>
<evidence type="ECO:0000313" key="3">
    <source>
        <dbReference type="Proteomes" id="UP000031443"/>
    </source>
</evidence>
<name>M7AR50_CHEMY</name>
<dbReference type="Gene3D" id="1.10.287.3160">
    <property type="match status" value="1"/>
</dbReference>
<feature type="region of interest" description="Disordered" evidence="1">
    <location>
        <begin position="175"/>
        <end position="200"/>
    </location>
</feature>
<proteinExistence type="predicted"/>
<accession>M7AR50</accession>
<dbReference type="Proteomes" id="UP000031443">
    <property type="component" value="Unassembled WGS sequence"/>
</dbReference>
<organism evidence="2 3">
    <name type="scientific">Chelonia mydas</name>
    <name type="common">Green sea-turtle</name>
    <name type="synonym">Chelonia agassizi</name>
    <dbReference type="NCBI Taxonomy" id="8469"/>
    <lineage>
        <taxon>Eukaryota</taxon>
        <taxon>Metazoa</taxon>
        <taxon>Chordata</taxon>
        <taxon>Craniata</taxon>
        <taxon>Vertebrata</taxon>
        <taxon>Euteleostomi</taxon>
        <taxon>Archelosauria</taxon>
        <taxon>Testudinata</taxon>
        <taxon>Testudines</taxon>
        <taxon>Cryptodira</taxon>
        <taxon>Durocryptodira</taxon>
        <taxon>Americhelydia</taxon>
        <taxon>Chelonioidea</taxon>
        <taxon>Cheloniidae</taxon>
        <taxon>Chelonia</taxon>
    </lineage>
</organism>
<evidence type="ECO:0000256" key="1">
    <source>
        <dbReference type="SAM" id="MobiDB-lite"/>
    </source>
</evidence>
<dbReference type="EMBL" id="KB573333">
    <property type="protein sequence ID" value="EMP27114.1"/>
    <property type="molecule type" value="Genomic_DNA"/>
</dbReference>
<reference evidence="3" key="1">
    <citation type="journal article" date="2013" name="Nat. Genet.">
        <title>The draft genomes of soft-shell turtle and green sea turtle yield insights into the development and evolution of the turtle-specific body plan.</title>
        <authorList>
            <person name="Wang Z."/>
            <person name="Pascual-Anaya J."/>
            <person name="Zadissa A."/>
            <person name="Li W."/>
            <person name="Niimura Y."/>
            <person name="Huang Z."/>
            <person name="Li C."/>
            <person name="White S."/>
            <person name="Xiong Z."/>
            <person name="Fang D."/>
            <person name="Wang B."/>
            <person name="Ming Y."/>
            <person name="Chen Y."/>
            <person name="Zheng Y."/>
            <person name="Kuraku S."/>
            <person name="Pignatelli M."/>
            <person name="Herrero J."/>
            <person name="Beal K."/>
            <person name="Nozawa M."/>
            <person name="Li Q."/>
            <person name="Wang J."/>
            <person name="Zhang H."/>
            <person name="Yu L."/>
            <person name="Shigenobu S."/>
            <person name="Wang J."/>
            <person name="Liu J."/>
            <person name="Flicek P."/>
            <person name="Searle S."/>
            <person name="Wang J."/>
            <person name="Kuratani S."/>
            <person name="Yin Y."/>
            <person name="Aken B."/>
            <person name="Zhang G."/>
            <person name="Irie N."/>
        </authorList>
    </citation>
    <scope>NUCLEOTIDE SEQUENCE [LARGE SCALE GENOMIC DNA]</scope>
</reference>
<keyword evidence="3" id="KW-1185">Reference proteome</keyword>
<protein>
    <submittedName>
        <fullName evidence="2">Uncharacterized protein</fullName>
    </submittedName>
</protein>